<dbReference type="Proteomes" id="UP001152531">
    <property type="component" value="Unassembled WGS sequence"/>
</dbReference>
<keyword evidence="2" id="KW-1185">Reference proteome</keyword>
<organism evidence="1 2">
    <name type="scientific">[Candida] jaroonii</name>
    <dbReference type="NCBI Taxonomy" id="467808"/>
    <lineage>
        <taxon>Eukaryota</taxon>
        <taxon>Fungi</taxon>
        <taxon>Dikarya</taxon>
        <taxon>Ascomycota</taxon>
        <taxon>Saccharomycotina</taxon>
        <taxon>Pichiomycetes</taxon>
        <taxon>Debaryomycetaceae</taxon>
        <taxon>Yamadazyma</taxon>
    </lineage>
</organism>
<gene>
    <name evidence="1" type="ORF">CLIB1444_02S10616</name>
</gene>
<sequence>MIPLIRSIVSAPKKSYISEDNVRFDLSYVTSRLIVSSGPSSSFWKFYRYPVTDLVEILNKNHGDNWMIWNLRGEGMGYLPEEVDGKVQWFPFPDHQAPSFQLLKECVESIHHFLSLNPDNVALIHCKAGKGRSGTLCCGYMMFESNFKGSTLTVEEVNEVYSDKRMRIGKGVTIKSQLRYLEYWHQYLTQPKYQLDFKVIPQVELSISLKNAVSYTDQRLKLIIDVEGYEERYKGVRLIHFHSFKTSPSYGTEKTHSSSEIIVKDHDFILPLINIKCQDIKISINKFMFCWFNIYFEQGKFECFFESLDGFKGTNNLGIKLFDSVIVSYR</sequence>
<evidence type="ECO:0000313" key="1">
    <source>
        <dbReference type="EMBL" id="CAH6719528.1"/>
    </source>
</evidence>
<name>A0ACA9Y3H7_9ASCO</name>
<evidence type="ECO:0000313" key="2">
    <source>
        <dbReference type="Proteomes" id="UP001152531"/>
    </source>
</evidence>
<comment type="caution">
    <text evidence="1">The sequence shown here is derived from an EMBL/GenBank/DDBJ whole genome shotgun (WGS) entry which is preliminary data.</text>
</comment>
<proteinExistence type="predicted"/>
<dbReference type="EMBL" id="CALSDN010000002">
    <property type="protein sequence ID" value="CAH6719528.1"/>
    <property type="molecule type" value="Genomic_DNA"/>
</dbReference>
<protein>
    <submittedName>
        <fullName evidence="1">Phosphatidylinositol 3,4,5-trisphosphate 3-phosphatase Ptn1p</fullName>
    </submittedName>
</protein>
<reference evidence="1" key="1">
    <citation type="submission" date="2022-06" db="EMBL/GenBank/DDBJ databases">
        <authorList>
            <person name="Legras J.-L."/>
            <person name="Devillers H."/>
            <person name="Grondin C."/>
        </authorList>
    </citation>
    <scope>NUCLEOTIDE SEQUENCE</scope>
    <source>
        <strain evidence="1">CLIB 1444</strain>
    </source>
</reference>
<accession>A0ACA9Y3H7</accession>